<dbReference type="GO" id="GO:0001732">
    <property type="term" value="P:formation of cytoplasmic translation initiation complex"/>
    <property type="evidence" value="ECO:0007669"/>
    <property type="project" value="UniProtKB-UniRule"/>
</dbReference>
<dbReference type="Pfam" id="PF00076">
    <property type="entry name" value="RRM_1"/>
    <property type="match status" value="1"/>
</dbReference>
<keyword evidence="4 5" id="KW-0648">Protein biosynthesis</keyword>
<dbReference type="PANTHER" id="PTHR10352">
    <property type="entry name" value="EUKARYOTIC TRANSLATION INITIATION FACTOR 3 SUBUNIT G"/>
    <property type="match status" value="1"/>
</dbReference>
<dbReference type="GO" id="GO:0005852">
    <property type="term" value="C:eukaryotic translation initiation factor 3 complex"/>
    <property type="evidence" value="ECO:0007669"/>
    <property type="project" value="UniProtKB-UniRule"/>
</dbReference>
<dbReference type="CDD" id="cd12933">
    <property type="entry name" value="eIF3G"/>
    <property type="match status" value="1"/>
</dbReference>
<dbReference type="GO" id="GO:0003743">
    <property type="term" value="F:translation initiation factor activity"/>
    <property type="evidence" value="ECO:0007669"/>
    <property type="project" value="UniProtKB-UniRule"/>
</dbReference>
<feature type="domain" description="RRM" evidence="8">
    <location>
        <begin position="196"/>
        <end position="274"/>
    </location>
</feature>
<keyword evidence="10" id="KW-1185">Reference proteome</keyword>
<evidence type="ECO:0000256" key="4">
    <source>
        <dbReference type="ARBA" id="ARBA00022917"/>
    </source>
</evidence>
<dbReference type="InterPro" id="IPR034240">
    <property type="entry name" value="eIF3G_RRM"/>
</dbReference>
<comment type="subunit">
    <text evidence="5">Component of the eukaryotic translation initiation factor 3 (eIF-3) complex.</text>
</comment>
<dbReference type="Proteomes" id="UP001152759">
    <property type="component" value="Chromosome 6"/>
</dbReference>
<dbReference type="EMBL" id="OU963867">
    <property type="protein sequence ID" value="CAH0391472.1"/>
    <property type="molecule type" value="Genomic_DNA"/>
</dbReference>
<dbReference type="AlphaFoldDB" id="A0A9P0F4C5"/>
<dbReference type="GO" id="GO:0016282">
    <property type="term" value="C:eukaryotic 43S preinitiation complex"/>
    <property type="evidence" value="ECO:0007669"/>
    <property type="project" value="UniProtKB-UniRule"/>
</dbReference>
<dbReference type="InterPro" id="IPR000504">
    <property type="entry name" value="RRM_dom"/>
</dbReference>
<evidence type="ECO:0000256" key="3">
    <source>
        <dbReference type="ARBA" id="ARBA00022884"/>
    </source>
</evidence>
<dbReference type="InterPro" id="IPR017334">
    <property type="entry name" value="eIF3_g"/>
</dbReference>
<dbReference type="HAMAP" id="MF_03006">
    <property type="entry name" value="eIF3g"/>
    <property type="match status" value="1"/>
</dbReference>
<evidence type="ECO:0000256" key="6">
    <source>
        <dbReference type="PROSITE-ProRule" id="PRU00176"/>
    </source>
</evidence>
<organism evidence="9 10">
    <name type="scientific">Bemisia tabaci</name>
    <name type="common">Sweetpotato whitefly</name>
    <name type="synonym">Aleurodes tabaci</name>
    <dbReference type="NCBI Taxonomy" id="7038"/>
    <lineage>
        <taxon>Eukaryota</taxon>
        <taxon>Metazoa</taxon>
        <taxon>Ecdysozoa</taxon>
        <taxon>Arthropoda</taxon>
        <taxon>Hexapoda</taxon>
        <taxon>Insecta</taxon>
        <taxon>Pterygota</taxon>
        <taxon>Neoptera</taxon>
        <taxon>Paraneoptera</taxon>
        <taxon>Hemiptera</taxon>
        <taxon>Sternorrhyncha</taxon>
        <taxon>Aleyrodoidea</taxon>
        <taxon>Aleyrodidae</taxon>
        <taxon>Aleyrodinae</taxon>
        <taxon>Bemisia</taxon>
    </lineage>
</organism>
<evidence type="ECO:0000256" key="7">
    <source>
        <dbReference type="SAM" id="MobiDB-lite"/>
    </source>
</evidence>
<dbReference type="GO" id="GO:0033290">
    <property type="term" value="C:eukaryotic 48S preinitiation complex"/>
    <property type="evidence" value="ECO:0007669"/>
    <property type="project" value="UniProtKB-UniRule"/>
</dbReference>
<evidence type="ECO:0000256" key="2">
    <source>
        <dbReference type="ARBA" id="ARBA00022540"/>
    </source>
</evidence>
<dbReference type="SMART" id="SM00360">
    <property type="entry name" value="RRM"/>
    <property type="match status" value="1"/>
</dbReference>
<evidence type="ECO:0000313" key="9">
    <source>
        <dbReference type="EMBL" id="CAH0391472.1"/>
    </source>
</evidence>
<comment type="function">
    <text evidence="5">RNA-binding component of the eukaryotic translation initiation factor 3 (eIF-3) complex, which is involved in protein synthesis of a specialized repertoire of mRNAs and, together with other initiation factors, stimulates binding of mRNA and methionyl-tRNAi to the 40S ribosome. The eIF-3 complex specifically targets and initiates translation of a subset of mRNAs involved in cell proliferation. This subunit can bind 18S rRNA.</text>
</comment>
<keyword evidence="1 5" id="KW-0963">Cytoplasm</keyword>
<evidence type="ECO:0000313" key="10">
    <source>
        <dbReference type="Proteomes" id="UP001152759"/>
    </source>
</evidence>
<name>A0A9P0F4C5_BEMTA</name>
<feature type="region of interest" description="Disordered" evidence="7">
    <location>
        <begin position="1"/>
        <end position="26"/>
    </location>
</feature>
<dbReference type="PIRSF" id="PIRSF037949">
    <property type="entry name" value="Transl_init_eIF-3_RNA-bind"/>
    <property type="match status" value="1"/>
</dbReference>
<dbReference type="PROSITE" id="PS50102">
    <property type="entry name" value="RRM"/>
    <property type="match status" value="1"/>
</dbReference>
<dbReference type="SUPFAM" id="SSF54928">
    <property type="entry name" value="RNA-binding domain, RBD"/>
    <property type="match status" value="1"/>
</dbReference>
<proteinExistence type="inferred from homology"/>
<sequence>MPVADGNITSWADEVDDIEEKKSIPPPTEVIENGLKIVTEYQYKDDKLLKVVRTYKIENRKVPKSIAVRKTLKKFGKSTNDKPGPNPATTLIGEDVHMQFITNKEEIDKPDDDTLEKLKNAGGVVKCRNCNGDHWTLKCPYKGSALVNRQEEKKIVPGLDDKTKPAAGKYIPPSLREGALKKEGGATMQRPGLDGTAIRISNLSESTEEQDLEQLVKPFGQTSKLFLARDKITNLCKGFAYVHFKNKEDGERAIAKLNGYGYDHLILSADWSKPQGQN</sequence>
<reference evidence="9" key="1">
    <citation type="submission" date="2021-12" db="EMBL/GenBank/DDBJ databases">
        <authorList>
            <person name="King R."/>
        </authorList>
    </citation>
    <scope>NUCLEOTIDE SEQUENCE</scope>
</reference>
<dbReference type="InterPro" id="IPR035979">
    <property type="entry name" value="RBD_domain_sf"/>
</dbReference>
<comment type="subcellular location">
    <subcellularLocation>
        <location evidence="5">Cytoplasm</location>
    </subcellularLocation>
</comment>
<dbReference type="GO" id="GO:0003723">
    <property type="term" value="F:RNA binding"/>
    <property type="evidence" value="ECO:0007669"/>
    <property type="project" value="UniProtKB-UniRule"/>
</dbReference>
<dbReference type="OrthoDB" id="639027at2759"/>
<dbReference type="KEGG" id="btab:109038637"/>
<gene>
    <name evidence="9" type="ORF">BEMITA_LOCUS10083</name>
</gene>
<dbReference type="Gene3D" id="3.30.70.330">
    <property type="match status" value="1"/>
</dbReference>
<evidence type="ECO:0000259" key="8">
    <source>
        <dbReference type="PROSITE" id="PS50102"/>
    </source>
</evidence>
<protein>
    <recommendedName>
        <fullName evidence="5">Eukaryotic translation initiation factor 3 subunit G</fullName>
        <shortName evidence="5">eIF3g</shortName>
    </recommendedName>
    <alternativeName>
        <fullName evidence="5">Eukaryotic translation initiation factor 3 RNA-binding subunit</fullName>
        <shortName evidence="5">eIF-3 RNA-binding subunit</shortName>
    </alternativeName>
    <alternativeName>
        <fullName evidence="5">Eukaryotic translation initiation factor 3 subunit 4</fullName>
    </alternativeName>
</protein>
<dbReference type="CDD" id="cd12408">
    <property type="entry name" value="RRM_eIF3G_like"/>
    <property type="match status" value="1"/>
</dbReference>
<dbReference type="InterPro" id="IPR024675">
    <property type="entry name" value="eIF3g_N"/>
</dbReference>
<dbReference type="InterPro" id="IPR012677">
    <property type="entry name" value="Nucleotide-bd_a/b_plait_sf"/>
</dbReference>
<comment type="similarity">
    <text evidence="5">Belongs to the eIF-3 subunit G family.</text>
</comment>
<keyword evidence="2 5" id="KW-0396">Initiation factor</keyword>
<evidence type="ECO:0000256" key="5">
    <source>
        <dbReference type="HAMAP-Rule" id="MF_03006"/>
    </source>
</evidence>
<keyword evidence="3 6" id="KW-0694">RNA-binding</keyword>
<accession>A0A9P0F4C5</accession>
<dbReference type="Pfam" id="PF12353">
    <property type="entry name" value="eIF3g"/>
    <property type="match status" value="1"/>
</dbReference>
<evidence type="ECO:0000256" key="1">
    <source>
        <dbReference type="ARBA" id="ARBA00022490"/>
    </source>
</evidence>